<dbReference type="InParanoid" id="B0WX83"/>
<reference evidence="2" key="2">
    <citation type="submission" date="2021-02" db="UniProtKB">
        <authorList>
            <consortium name="EnsemblMetazoa"/>
        </authorList>
    </citation>
    <scope>IDENTIFICATION</scope>
    <source>
        <strain evidence="2">JHB</strain>
    </source>
</reference>
<proteinExistence type="predicted"/>
<evidence type="ECO:0000313" key="2">
    <source>
        <dbReference type="EnsemblMetazoa" id="CPIJ011825-PA"/>
    </source>
</evidence>
<organism>
    <name type="scientific">Culex quinquefasciatus</name>
    <name type="common">Southern house mosquito</name>
    <name type="synonym">Culex pungens</name>
    <dbReference type="NCBI Taxonomy" id="7176"/>
    <lineage>
        <taxon>Eukaryota</taxon>
        <taxon>Metazoa</taxon>
        <taxon>Ecdysozoa</taxon>
        <taxon>Arthropoda</taxon>
        <taxon>Hexapoda</taxon>
        <taxon>Insecta</taxon>
        <taxon>Pterygota</taxon>
        <taxon>Neoptera</taxon>
        <taxon>Endopterygota</taxon>
        <taxon>Diptera</taxon>
        <taxon>Nematocera</taxon>
        <taxon>Culicoidea</taxon>
        <taxon>Culicidae</taxon>
        <taxon>Culicinae</taxon>
        <taxon>Culicini</taxon>
        <taxon>Culex</taxon>
        <taxon>Culex</taxon>
    </lineage>
</organism>
<evidence type="ECO:0000313" key="1">
    <source>
        <dbReference type="EMBL" id="EDS36344.1"/>
    </source>
</evidence>
<evidence type="ECO:0000313" key="3">
    <source>
        <dbReference type="Proteomes" id="UP000002320"/>
    </source>
</evidence>
<reference evidence="1" key="1">
    <citation type="submission" date="2007-03" db="EMBL/GenBank/DDBJ databases">
        <title>Annotation of Culex pipiens quinquefasciatus.</title>
        <authorList>
            <consortium name="The Broad Institute Genome Sequencing Platform"/>
            <person name="Atkinson P.W."/>
            <person name="Hemingway J."/>
            <person name="Christensen B.M."/>
            <person name="Higgs S."/>
            <person name="Kodira C."/>
            <person name="Hannick L."/>
            <person name="Megy K."/>
            <person name="O'Leary S."/>
            <person name="Pearson M."/>
            <person name="Haas B.J."/>
            <person name="Mauceli E."/>
            <person name="Wortman J.R."/>
            <person name="Lee N.H."/>
            <person name="Guigo R."/>
            <person name="Stanke M."/>
            <person name="Alvarado L."/>
            <person name="Amedeo P."/>
            <person name="Antoine C.H."/>
            <person name="Arensburger P."/>
            <person name="Bidwell S.L."/>
            <person name="Crawford M."/>
            <person name="Camaro F."/>
            <person name="Devon K."/>
            <person name="Engels R."/>
            <person name="Hammond M."/>
            <person name="Howarth C."/>
            <person name="Koehrsen M."/>
            <person name="Lawson D."/>
            <person name="Montgomery P."/>
            <person name="Nene V."/>
            <person name="Nusbaum C."/>
            <person name="Puiu D."/>
            <person name="Romero-Severson J."/>
            <person name="Severson D.W."/>
            <person name="Shumway M."/>
            <person name="Sisk P."/>
            <person name="Stolte C."/>
            <person name="Zeng Q."/>
            <person name="Eisenstadt E."/>
            <person name="Fraser-Liggett C."/>
            <person name="Strausberg R."/>
            <person name="Galagan J."/>
            <person name="Birren B."/>
            <person name="Collins F.H."/>
        </authorList>
    </citation>
    <scope>NUCLEOTIDE SEQUENCE [LARGE SCALE GENOMIC DNA]</scope>
    <source>
        <strain evidence="1">JHB</strain>
    </source>
</reference>
<protein>
    <submittedName>
        <fullName evidence="1 2">Cytoplasmic superoxide dismutase</fullName>
    </submittedName>
</protein>
<dbReference type="HOGENOM" id="CLU_2906276_0_0_1"/>
<accession>B0WX83</accession>
<dbReference type="KEGG" id="cqu:CpipJ_CPIJ011825"/>
<dbReference type="AlphaFoldDB" id="B0WX83"/>
<dbReference type="Proteomes" id="UP000002320">
    <property type="component" value="Unassembled WGS sequence"/>
</dbReference>
<dbReference type="EnsemblMetazoa" id="CPIJ011825-RA">
    <property type="protein sequence ID" value="CPIJ011825-PA"/>
    <property type="gene ID" value="CPIJ011825"/>
</dbReference>
<keyword evidence="3" id="KW-1185">Reference proteome</keyword>
<dbReference type="VEuPathDB" id="VectorBase:CPIJ011825"/>
<dbReference type="EMBL" id="DS232159">
    <property type="protein sequence ID" value="EDS36344.1"/>
    <property type="molecule type" value="Genomic_DNA"/>
</dbReference>
<gene>
    <name evidence="2" type="primary">6044493</name>
    <name evidence="1" type="ORF">CpipJ_CPIJ011825</name>
</gene>
<name>B0WX83_CULQU</name>
<sequence length="62" mass="7160">MGYRQGVFKKLPPGSHVFYTVSLWCGGHINHSIFRKNFSLDQSDPLAELKKAFERDLYGLKM</sequence>